<comment type="similarity">
    <text evidence="1">Belongs to the tRNA-intron endonuclease family.</text>
</comment>
<dbReference type="Proteomes" id="UP000053201">
    <property type="component" value="Unassembled WGS sequence"/>
</dbReference>
<dbReference type="EC" id="4.6.1.16" evidence="2"/>
<feature type="domain" description="TSEN34 N-terminal" evidence="8">
    <location>
        <begin position="29"/>
        <end position="96"/>
    </location>
</feature>
<accession>A0A0L0HKX4</accession>
<evidence type="ECO:0000256" key="3">
    <source>
        <dbReference type="ARBA" id="ARBA00022694"/>
    </source>
</evidence>
<feature type="region of interest" description="Disordered" evidence="6">
    <location>
        <begin position="256"/>
        <end position="314"/>
    </location>
</feature>
<dbReference type="SUPFAM" id="SSF53032">
    <property type="entry name" value="tRNA-intron endonuclease catalytic domain-like"/>
    <property type="match status" value="1"/>
</dbReference>
<feature type="compositionally biased region" description="Basic and acidic residues" evidence="6">
    <location>
        <begin position="256"/>
        <end position="267"/>
    </location>
</feature>
<dbReference type="InterPro" id="IPR059049">
    <property type="entry name" value="TSEN34_N"/>
</dbReference>
<keyword evidence="9" id="KW-0255">Endonuclease</keyword>
<dbReference type="Pfam" id="PF26577">
    <property type="entry name" value="TSEN34_N"/>
    <property type="match status" value="1"/>
</dbReference>
<keyword evidence="10" id="KW-1185">Reference proteome</keyword>
<protein>
    <recommendedName>
        <fullName evidence="2">tRNA-intron lyase</fullName>
        <ecNumber evidence="2">4.6.1.16</ecNumber>
    </recommendedName>
</protein>
<dbReference type="OrthoDB" id="48041at2759"/>
<evidence type="ECO:0000259" key="7">
    <source>
        <dbReference type="Pfam" id="PF01974"/>
    </source>
</evidence>
<evidence type="ECO:0000313" key="10">
    <source>
        <dbReference type="Proteomes" id="UP000053201"/>
    </source>
</evidence>
<dbReference type="eggNOG" id="KOG4133">
    <property type="taxonomic scope" value="Eukaryota"/>
</dbReference>
<dbReference type="AlphaFoldDB" id="A0A0L0HKX4"/>
<dbReference type="VEuPathDB" id="FungiDB:SPPG_03558"/>
<keyword evidence="4" id="KW-0456">Lyase</keyword>
<dbReference type="GeneID" id="27687067"/>
<evidence type="ECO:0000313" key="9">
    <source>
        <dbReference type="EMBL" id="KND01767.1"/>
    </source>
</evidence>
<dbReference type="PANTHER" id="PTHR13070">
    <property type="entry name" value="TRNA-SPLICING ENDONUCLEASE SUBUNIT SEN34-RELATED"/>
    <property type="match status" value="1"/>
</dbReference>
<dbReference type="GO" id="GO:0003676">
    <property type="term" value="F:nucleic acid binding"/>
    <property type="evidence" value="ECO:0007669"/>
    <property type="project" value="InterPro"/>
</dbReference>
<proteinExistence type="inferred from homology"/>
<dbReference type="GO" id="GO:0000213">
    <property type="term" value="F:tRNA-intron lyase activity"/>
    <property type="evidence" value="ECO:0007669"/>
    <property type="project" value="UniProtKB-EC"/>
</dbReference>
<feature type="compositionally biased region" description="Basic and acidic residues" evidence="6">
    <location>
        <begin position="274"/>
        <end position="297"/>
    </location>
</feature>
<evidence type="ECO:0000256" key="4">
    <source>
        <dbReference type="ARBA" id="ARBA00023239"/>
    </source>
</evidence>
<evidence type="ECO:0000256" key="5">
    <source>
        <dbReference type="ARBA" id="ARBA00034031"/>
    </source>
</evidence>
<reference evidence="9 10" key="1">
    <citation type="submission" date="2009-08" db="EMBL/GenBank/DDBJ databases">
        <title>The Genome Sequence of Spizellomyces punctatus strain DAOM BR117.</title>
        <authorList>
            <consortium name="The Broad Institute Genome Sequencing Platform"/>
            <person name="Russ C."/>
            <person name="Cuomo C."/>
            <person name="Shea T."/>
            <person name="Young S.K."/>
            <person name="Zeng Q."/>
            <person name="Koehrsen M."/>
            <person name="Haas B."/>
            <person name="Borodovsky M."/>
            <person name="Guigo R."/>
            <person name="Alvarado L."/>
            <person name="Berlin A."/>
            <person name="Bochicchio J."/>
            <person name="Borenstein D."/>
            <person name="Chapman S."/>
            <person name="Chen Z."/>
            <person name="Engels R."/>
            <person name="Freedman E."/>
            <person name="Gellesch M."/>
            <person name="Goldberg J."/>
            <person name="Griggs A."/>
            <person name="Gujja S."/>
            <person name="Heiman D."/>
            <person name="Hepburn T."/>
            <person name="Howarth C."/>
            <person name="Jen D."/>
            <person name="Larson L."/>
            <person name="Lewis B."/>
            <person name="Mehta T."/>
            <person name="Park D."/>
            <person name="Pearson M."/>
            <person name="Roberts A."/>
            <person name="Saif S."/>
            <person name="Shenoy N."/>
            <person name="Sisk P."/>
            <person name="Stolte C."/>
            <person name="Sykes S."/>
            <person name="Thomson T."/>
            <person name="Walk T."/>
            <person name="White J."/>
            <person name="Yandava C."/>
            <person name="Burger G."/>
            <person name="Gray M.W."/>
            <person name="Holland P.W.H."/>
            <person name="King N."/>
            <person name="Lang F.B.F."/>
            <person name="Roger A.J."/>
            <person name="Ruiz-Trillo I."/>
            <person name="Lander E."/>
            <person name="Nusbaum C."/>
        </authorList>
    </citation>
    <scope>NUCLEOTIDE SEQUENCE [LARGE SCALE GENOMIC DNA]</scope>
    <source>
        <strain evidence="9 10">DAOM BR117</strain>
    </source>
</reference>
<gene>
    <name evidence="9" type="ORF">SPPG_03558</name>
</gene>
<evidence type="ECO:0000256" key="6">
    <source>
        <dbReference type="SAM" id="MobiDB-lite"/>
    </source>
</evidence>
<evidence type="ECO:0000259" key="8">
    <source>
        <dbReference type="Pfam" id="PF26577"/>
    </source>
</evidence>
<dbReference type="InterPro" id="IPR006677">
    <property type="entry name" value="tRNA_intron_Endonuc_cat-like"/>
</dbReference>
<comment type="catalytic activity">
    <reaction evidence="5">
        <text>pretRNA = a 3'-half-tRNA molecule with a 5'-OH end + a 5'-half-tRNA molecule with a 2',3'-cyclic phosphate end + an intron with a 2',3'-cyclic phosphate and a 5'-hydroxyl terminus.</text>
        <dbReference type="EC" id="4.6.1.16"/>
    </reaction>
</comment>
<dbReference type="Pfam" id="PF01974">
    <property type="entry name" value="tRNA_int_endo"/>
    <property type="match status" value="1"/>
</dbReference>
<dbReference type="Gene3D" id="3.40.1350.10">
    <property type="match status" value="1"/>
</dbReference>
<dbReference type="InterPro" id="IPR036167">
    <property type="entry name" value="tRNA_intron_Endo_cat-like_sf"/>
</dbReference>
<evidence type="ECO:0000256" key="1">
    <source>
        <dbReference type="ARBA" id="ARBA00008078"/>
    </source>
</evidence>
<dbReference type="CDD" id="cd22363">
    <property type="entry name" value="tRNA-intron_lyase_C"/>
    <property type="match status" value="1"/>
</dbReference>
<dbReference type="OMA" id="RTFSLEW"/>
<dbReference type="STRING" id="645134.A0A0L0HKX4"/>
<evidence type="ECO:0000256" key="2">
    <source>
        <dbReference type="ARBA" id="ARBA00012573"/>
    </source>
</evidence>
<dbReference type="GO" id="GO:0000379">
    <property type="term" value="P:tRNA-type intron splice site recognition and cleavage"/>
    <property type="evidence" value="ECO:0007669"/>
    <property type="project" value="TreeGrafter"/>
</dbReference>
<keyword evidence="3" id="KW-0819">tRNA processing</keyword>
<dbReference type="FunCoup" id="A0A0L0HKX4">
    <property type="interactions" value="51"/>
</dbReference>
<dbReference type="PANTHER" id="PTHR13070:SF0">
    <property type="entry name" value="TRNA-SPLICING ENDONUCLEASE SUBUNIT SEN34"/>
    <property type="match status" value="1"/>
</dbReference>
<keyword evidence="9" id="KW-0540">Nuclease</keyword>
<organism evidence="9 10">
    <name type="scientific">Spizellomyces punctatus (strain DAOM BR117)</name>
    <dbReference type="NCBI Taxonomy" id="645134"/>
    <lineage>
        <taxon>Eukaryota</taxon>
        <taxon>Fungi</taxon>
        <taxon>Fungi incertae sedis</taxon>
        <taxon>Chytridiomycota</taxon>
        <taxon>Chytridiomycota incertae sedis</taxon>
        <taxon>Chytridiomycetes</taxon>
        <taxon>Spizellomycetales</taxon>
        <taxon>Spizellomycetaceae</taxon>
        <taxon>Spizellomyces</taxon>
    </lineage>
</organism>
<keyword evidence="9" id="KW-0378">Hydrolase</keyword>
<dbReference type="EMBL" id="KQ257454">
    <property type="protein sequence ID" value="KND01767.1"/>
    <property type="molecule type" value="Genomic_DNA"/>
</dbReference>
<feature type="compositionally biased region" description="Pro residues" evidence="6">
    <location>
        <begin position="298"/>
        <end position="314"/>
    </location>
</feature>
<sequence>MNGRCRMRKTTLSTLAPPSSVPRDAPLLVYLCHGRGYVWDVDTALALRTRYHIVGALVGTLPRLPMQNTFFSLPLVLLSEEITVLLERGLIRIVDDSRGHLIPLTEEIEQWAAKREADSIEYANAKKLAAEKTQKAMKAAYATSPRQKRKKGRGMQEDVESVAGVVENPTAVSDEDTLDGSGFTSTTDGEAHTIPSLDALQHLFTPKSTDAKTIAEPSSSDHHRDQLKVSIEPTDTANSNPLTPITDLCRSLEKLDLQPTIEDDRSRSVSGSEGRSDDGDRTSDVRHDEPLHVDRIVPPEPTKPATPPLPPLPISTPTSSATLPWFARSNPERSSLDFAQARLTGLWQYPSTAEERLRYKVFCALWEKGYFITTGSKFGGDYLMYPGDPLRFHSHYVTSIVPIDKLFSPLDAVMFGRLGTTVKKSHAVCSWDDEKDELVCVCIQWTGWN</sequence>
<dbReference type="GO" id="GO:0005634">
    <property type="term" value="C:nucleus"/>
    <property type="evidence" value="ECO:0007669"/>
    <property type="project" value="UniProtKB-ARBA"/>
</dbReference>
<dbReference type="InParanoid" id="A0A0L0HKX4"/>
<dbReference type="RefSeq" id="XP_016609806.1">
    <property type="nucleotide sequence ID" value="XM_016751822.1"/>
</dbReference>
<feature type="domain" description="tRNA intron endonuclease catalytic" evidence="7">
    <location>
        <begin position="357"/>
        <end position="436"/>
    </location>
</feature>
<name>A0A0L0HKX4_SPIPD</name>
<dbReference type="InterPro" id="IPR011856">
    <property type="entry name" value="tRNA_endonuc-like_dom_sf"/>
</dbReference>
<feature type="region of interest" description="Disordered" evidence="6">
    <location>
        <begin position="138"/>
        <end position="191"/>
    </location>
</feature>